<dbReference type="AlphaFoldDB" id="A0AAE1HF33"/>
<keyword evidence="2" id="KW-1185">Reference proteome</keyword>
<reference evidence="1" key="2">
    <citation type="journal article" date="2023" name="BMC Genomics">
        <title>Pest status, molecular evolution, and epigenetic factors derived from the genome assembly of Frankliniella fusca, a thysanopteran phytovirus vector.</title>
        <authorList>
            <person name="Catto M.A."/>
            <person name="Labadie P.E."/>
            <person name="Jacobson A.L."/>
            <person name="Kennedy G.G."/>
            <person name="Srinivasan R."/>
            <person name="Hunt B.G."/>
        </authorList>
    </citation>
    <scope>NUCLEOTIDE SEQUENCE</scope>
    <source>
        <strain evidence="1">PL_HMW_Pooled</strain>
    </source>
</reference>
<comment type="caution">
    <text evidence="1">The sequence shown here is derived from an EMBL/GenBank/DDBJ whole genome shotgun (WGS) entry which is preliminary data.</text>
</comment>
<sequence length="83" mass="9366">MGRYFDCGGLMCFCHGTNKASDARWALLMDIIFQDDELKNSEFTAPYGVIRVKEKWAALAMQVNALDVMKRFGDECGKRPGLI</sequence>
<accession>A0AAE1HF33</accession>
<dbReference type="EMBL" id="JAHWGI010000985">
    <property type="protein sequence ID" value="KAK3920023.1"/>
    <property type="molecule type" value="Genomic_DNA"/>
</dbReference>
<reference evidence="1" key="1">
    <citation type="submission" date="2021-07" db="EMBL/GenBank/DDBJ databases">
        <authorList>
            <person name="Catto M.A."/>
            <person name="Jacobson A."/>
            <person name="Kennedy G."/>
            <person name="Labadie P."/>
            <person name="Hunt B.G."/>
            <person name="Srinivasan R."/>
        </authorList>
    </citation>
    <scope>NUCLEOTIDE SEQUENCE</scope>
    <source>
        <strain evidence="1">PL_HMW_Pooled</strain>
        <tissue evidence="1">Head</tissue>
    </source>
</reference>
<name>A0AAE1HF33_9NEOP</name>
<gene>
    <name evidence="1" type="ORF">KUF71_009310</name>
</gene>
<dbReference type="Proteomes" id="UP001219518">
    <property type="component" value="Unassembled WGS sequence"/>
</dbReference>
<evidence type="ECO:0000313" key="2">
    <source>
        <dbReference type="Proteomes" id="UP001219518"/>
    </source>
</evidence>
<proteinExistence type="predicted"/>
<organism evidence="1 2">
    <name type="scientific">Frankliniella fusca</name>
    <dbReference type="NCBI Taxonomy" id="407009"/>
    <lineage>
        <taxon>Eukaryota</taxon>
        <taxon>Metazoa</taxon>
        <taxon>Ecdysozoa</taxon>
        <taxon>Arthropoda</taxon>
        <taxon>Hexapoda</taxon>
        <taxon>Insecta</taxon>
        <taxon>Pterygota</taxon>
        <taxon>Neoptera</taxon>
        <taxon>Paraneoptera</taxon>
        <taxon>Thysanoptera</taxon>
        <taxon>Terebrantia</taxon>
        <taxon>Thripoidea</taxon>
        <taxon>Thripidae</taxon>
        <taxon>Frankliniella</taxon>
    </lineage>
</organism>
<protein>
    <submittedName>
        <fullName evidence="1">Holo-[acyl-carrier-protein] synthase 2</fullName>
    </submittedName>
</protein>
<evidence type="ECO:0000313" key="1">
    <source>
        <dbReference type="EMBL" id="KAK3920023.1"/>
    </source>
</evidence>